<keyword evidence="4" id="KW-0966">Cell projection</keyword>
<dbReference type="PANTHER" id="PTHR22146">
    <property type="entry name" value="CAT EYE SYNDROME CRITICAL REGION PROTEIN 6"/>
    <property type="match status" value="1"/>
</dbReference>
<dbReference type="GO" id="GO:0005930">
    <property type="term" value="C:axoneme"/>
    <property type="evidence" value="ECO:0007669"/>
    <property type="project" value="UniProtKB-SubCell"/>
</dbReference>
<keyword evidence="2" id="KW-0963">Cytoplasm</keyword>
<dbReference type="RefSeq" id="XP_002109847.1">
    <property type="nucleotide sequence ID" value="XM_002109811.1"/>
</dbReference>
<dbReference type="HOGENOM" id="CLU_065650_1_0_1"/>
<proteinExistence type="inferred from homology"/>
<dbReference type="PANTHER" id="PTHR22146:SF8">
    <property type="entry name" value="PROTEIN FAM166B"/>
    <property type="match status" value="1"/>
</dbReference>
<keyword evidence="8" id="KW-1185">Reference proteome</keyword>
<sequence length="323" mass="36074">MGRLKLTTAEPYYTPGYSGYCPQFKYEIGRTYGASTHEILTSPKINRSQQGVLTNTLPNEEVTKTATGWTTSQEIKAMKIVNSRQQSFGNQKYVHHMIPGYSGFVPRSQKQFGARYATACDSAIADFDIEQTQSLRSNYTLGQVNQKRHPKLRLTAVKEKELQNSIEAISIKLTSKSIAKTVPISYMDDDDPNKFHKSGYTGYVPRQKEIIGLSYPISSHVATKQFHTESRVRSAEAHKPITVTRQIKSARDGRVIFPKTSGIMPHYTGHVPGMKYRIGGTFGNNSVDTLLLSDLKRNYGCLSIHIVNTSNIAIIASTSTNFH</sequence>
<dbReference type="OMA" id="CCGQDLT"/>
<evidence type="ECO:0000259" key="6">
    <source>
        <dbReference type="Pfam" id="PF10629"/>
    </source>
</evidence>
<dbReference type="Pfam" id="PF10629">
    <property type="entry name" value="CMI2B-like"/>
    <property type="match status" value="2"/>
</dbReference>
<gene>
    <name evidence="7" type="ORF">TRIADDRAFT_53148</name>
</gene>
<dbReference type="Proteomes" id="UP000009022">
    <property type="component" value="Unassembled WGS sequence"/>
</dbReference>
<dbReference type="EMBL" id="DS985242">
    <property type="protein sequence ID" value="EDV28013.1"/>
    <property type="molecule type" value="Genomic_DNA"/>
</dbReference>
<dbReference type="CTD" id="6750494"/>
<accession>B3RNF6</accession>
<evidence type="ECO:0000256" key="5">
    <source>
        <dbReference type="ARBA" id="ARBA00035661"/>
    </source>
</evidence>
<keyword evidence="3" id="KW-0206">Cytoskeleton</keyword>
<dbReference type="PhylomeDB" id="B3RNF6"/>
<dbReference type="AlphaFoldDB" id="B3RNF6"/>
<comment type="subcellular location">
    <subcellularLocation>
        <location evidence="1">Cytoplasm</location>
        <location evidence="1">Cytoskeleton</location>
        <location evidence="1">Cilium axoneme</location>
    </subcellularLocation>
</comment>
<evidence type="ECO:0000313" key="7">
    <source>
        <dbReference type="EMBL" id="EDV28013.1"/>
    </source>
</evidence>
<protein>
    <recommendedName>
        <fullName evidence="6">Ciliary microtubule inner protein 2A-C-like domain-containing protein</fullName>
    </recommendedName>
</protein>
<dbReference type="KEGG" id="tad:TRIADDRAFT_53148"/>
<evidence type="ECO:0000256" key="1">
    <source>
        <dbReference type="ARBA" id="ARBA00004430"/>
    </source>
</evidence>
<evidence type="ECO:0000256" key="3">
    <source>
        <dbReference type="ARBA" id="ARBA00023212"/>
    </source>
</evidence>
<dbReference type="GO" id="GO:0015630">
    <property type="term" value="C:microtubule cytoskeleton"/>
    <property type="evidence" value="ECO:0007669"/>
    <property type="project" value="UniProtKB-ARBA"/>
</dbReference>
<comment type="similarity">
    <text evidence="5">Belongs to the CIMIP2 family.</text>
</comment>
<feature type="domain" description="Ciliary microtubule inner protein 2A-C-like" evidence="6">
    <location>
        <begin position="10"/>
        <end position="50"/>
    </location>
</feature>
<dbReference type="OrthoDB" id="2019884at2759"/>
<dbReference type="eggNOG" id="ENOG502RTSD">
    <property type="taxonomic scope" value="Eukaryota"/>
</dbReference>
<name>B3RNF6_TRIAD</name>
<evidence type="ECO:0000313" key="8">
    <source>
        <dbReference type="Proteomes" id="UP000009022"/>
    </source>
</evidence>
<dbReference type="GeneID" id="6750494"/>
<dbReference type="InParanoid" id="B3RNF6"/>
<dbReference type="STRING" id="10228.B3RNF6"/>
<dbReference type="InterPro" id="IPR018902">
    <property type="entry name" value="CMI2A-C-like_dom"/>
</dbReference>
<organism evidence="7 8">
    <name type="scientific">Trichoplax adhaerens</name>
    <name type="common">Trichoplax reptans</name>
    <dbReference type="NCBI Taxonomy" id="10228"/>
    <lineage>
        <taxon>Eukaryota</taxon>
        <taxon>Metazoa</taxon>
        <taxon>Placozoa</taxon>
        <taxon>Uniplacotomia</taxon>
        <taxon>Trichoplacea</taxon>
        <taxon>Trichoplacidae</taxon>
        <taxon>Trichoplax</taxon>
    </lineage>
</organism>
<evidence type="ECO:0000256" key="2">
    <source>
        <dbReference type="ARBA" id="ARBA00022490"/>
    </source>
</evidence>
<feature type="domain" description="Ciliary microtubule inner protein 2A-C-like" evidence="6">
    <location>
        <begin position="263"/>
        <end position="287"/>
    </location>
</feature>
<reference evidence="7 8" key="1">
    <citation type="journal article" date="2008" name="Nature">
        <title>The Trichoplax genome and the nature of placozoans.</title>
        <authorList>
            <person name="Srivastava M."/>
            <person name="Begovic E."/>
            <person name="Chapman J."/>
            <person name="Putnam N.H."/>
            <person name="Hellsten U."/>
            <person name="Kawashima T."/>
            <person name="Kuo A."/>
            <person name="Mitros T."/>
            <person name="Salamov A."/>
            <person name="Carpenter M.L."/>
            <person name="Signorovitch A.Y."/>
            <person name="Moreno M.A."/>
            <person name="Kamm K."/>
            <person name="Grimwood J."/>
            <person name="Schmutz J."/>
            <person name="Shapiro H."/>
            <person name="Grigoriev I.V."/>
            <person name="Buss L.W."/>
            <person name="Schierwater B."/>
            <person name="Dellaporta S.L."/>
            <person name="Rokhsar D.S."/>
        </authorList>
    </citation>
    <scope>NUCLEOTIDE SEQUENCE [LARGE SCALE GENOMIC DNA]</scope>
    <source>
        <strain evidence="7 8">Grell-BS-1999</strain>
    </source>
</reference>
<evidence type="ECO:0000256" key="4">
    <source>
        <dbReference type="ARBA" id="ARBA00023273"/>
    </source>
</evidence>